<dbReference type="EMBL" id="CM047586">
    <property type="protein sequence ID" value="KAI9908863.1"/>
    <property type="molecule type" value="Genomic_DNA"/>
</dbReference>
<name>A0ACC0VSP8_9STRA</name>
<accession>A0ACC0VSP8</accession>
<keyword evidence="2" id="KW-1185">Reference proteome</keyword>
<sequence>MQIAKRDMYVVDMASTNGHTHTATGGQRHPKAREQMITSSLDDLMHNAVPYELSAARDRIGRIFQDLECRVSITTDTWTSPNRKAIMGETAHCIDSD</sequence>
<proteinExistence type="predicted"/>
<evidence type="ECO:0000313" key="2">
    <source>
        <dbReference type="Proteomes" id="UP001163321"/>
    </source>
</evidence>
<comment type="caution">
    <text evidence="1">The sequence shown here is derived from an EMBL/GenBank/DDBJ whole genome shotgun (WGS) entry which is preliminary data.</text>
</comment>
<protein>
    <submittedName>
        <fullName evidence="1">Uncharacterized protein</fullName>
    </submittedName>
</protein>
<gene>
    <name evidence="1" type="ORF">PsorP6_015296</name>
</gene>
<evidence type="ECO:0000313" key="1">
    <source>
        <dbReference type="EMBL" id="KAI9908863.1"/>
    </source>
</evidence>
<reference evidence="1 2" key="1">
    <citation type="journal article" date="2022" name="bioRxiv">
        <title>The genome of the oomycete Peronosclerospora sorghi, a cosmopolitan pathogen of maize and sorghum, is inflated with dispersed pseudogenes.</title>
        <authorList>
            <person name="Fletcher K."/>
            <person name="Martin F."/>
            <person name="Isakeit T."/>
            <person name="Cavanaugh K."/>
            <person name="Magill C."/>
            <person name="Michelmore R."/>
        </authorList>
    </citation>
    <scope>NUCLEOTIDE SEQUENCE [LARGE SCALE GENOMIC DNA]</scope>
    <source>
        <strain evidence="1">P6</strain>
    </source>
</reference>
<organism evidence="1 2">
    <name type="scientific">Peronosclerospora sorghi</name>
    <dbReference type="NCBI Taxonomy" id="230839"/>
    <lineage>
        <taxon>Eukaryota</taxon>
        <taxon>Sar</taxon>
        <taxon>Stramenopiles</taxon>
        <taxon>Oomycota</taxon>
        <taxon>Peronosporomycetes</taxon>
        <taxon>Peronosporales</taxon>
        <taxon>Peronosporaceae</taxon>
        <taxon>Peronosclerospora</taxon>
    </lineage>
</organism>
<dbReference type="Proteomes" id="UP001163321">
    <property type="component" value="Chromosome 7"/>
</dbReference>